<dbReference type="AlphaFoldDB" id="A0A177CGJ5"/>
<dbReference type="EMBL" id="KV441552">
    <property type="protein sequence ID" value="OAG05880.1"/>
    <property type="molecule type" value="Genomic_DNA"/>
</dbReference>
<evidence type="ECO:0000313" key="2">
    <source>
        <dbReference type="EMBL" id="OAG05880.1"/>
    </source>
</evidence>
<organism evidence="2 3">
    <name type="scientific">Paraphaeosphaeria sporulosa</name>
    <dbReference type="NCBI Taxonomy" id="1460663"/>
    <lineage>
        <taxon>Eukaryota</taxon>
        <taxon>Fungi</taxon>
        <taxon>Dikarya</taxon>
        <taxon>Ascomycota</taxon>
        <taxon>Pezizomycotina</taxon>
        <taxon>Dothideomycetes</taxon>
        <taxon>Pleosporomycetidae</taxon>
        <taxon>Pleosporales</taxon>
        <taxon>Massarineae</taxon>
        <taxon>Didymosphaeriaceae</taxon>
        <taxon>Paraphaeosphaeria</taxon>
    </lineage>
</organism>
<keyword evidence="3" id="KW-1185">Reference proteome</keyword>
<dbReference type="RefSeq" id="XP_018036245.1">
    <property type="nucleotide sequence ID" value="XM_018187249.1"/>
</dbReference>
<dbReference type="Proteomes" id="UP000077069">
    <property type="component" value="Unassembled WGS sequence"/>
</dbReference>
<gene>
    <name evidence="2" type="ORF">CC84DRAFT_739590</name>
</gene>
<dbReference type="InParanoid" id="A0A177CGJ5"/>
<feature type="compositionally biased region" description="Low complexity" evidence="1">
    <location>
        <begin position="92"/>
        <end position="101"/>
    </location>
</feature>
<sequence length="165" mass="17288">MAVYESPLCCQPLRRAVEAGWASHHQMHAARESAKTMRVNSRSVASQVPSGPSGLLAQSVSRKKRTCGVSGRSSVQSRWSPPSPWGGGAGPGRCSSSRASSSGGGVLGSCMGLGGRRARAFVEEAPLPPACVCSGRADETARARLALRRPDSFTPWVGLQSRRAV</sequence>
<evidence type="ECO:0000313" key="3">
    <source>
        <dbReference type="Proteomes" id="UP000077069"/>
    </source>
</evidence>
<evidence type="ECO:0000256" key="1">
    <source>
        <dbReference type="SAM" id="MobiDB-lite"/>
    </source>
</evidence>
<feature type="compositionally biased region" description="Polar residues" evidence="1">
    <location>
        <begin position="40"/>
        <end position="60"/>
    </location>
</feature>
<protein>
    <submittedName>
        <fullName evidence="2">Uncharacterized protein</fullName>
    </submittedName>
</protein>
<name>A0A177CGJ5_9PLEO</name>
<dbReference type="GeneID" id="28770735"/>
<proteinExistence type="predicted"/>
<reference evidence="2 3" key="1">
    <citation type="submission" date="2016-05" db="EMBL/GenBank/DDBJ databases">
        <title>Comparative analysis of secretome profiles of manganese(II)-oxidizing ascomycete fungi.</title>
        <authorList>
            <consortium name="DOE Joint Genome Institute"/>
            <person name="Zeiner C.A."/>
            <person name="Purvine S.O."/>
            <person name="Zink E.M."/>
            <person name="Wu S."/>
            <person name="Pasa-Tolic L."/>
            <person name="Chaput D.L."/>
            <person name="Haridas S."/>
            <person name="Grigoriev I.V."/>
            <person name="Santelli C.M."/>
            <person name="Hansel C.M."/>
        </authorList>
    </citation>
    <scope>NUCLEOTIDE SEQUENCE [LARGE SCALE GENOMIC DNA]</scope>
    <source>
        <strain evidence="2 3">AP3s5-JAC2a</strain>
    </source>
</reference>
<accession>A0A177CGJ5</accession>
<feature type="region of interest" description="Disordered" evidence="1">
    <location>
        <begin position="40"/>
        <end position="102"/>
    </location>
</feature>